<reference evidence="1 2" key="1">
    <citation type="submission" date="2023-01" db="EMBL/GenBank/DDBJ databases">
        <title>Novel diversity within Roseofilum (Cyanobacteria; Desertifilaceae) from marine benthic mats with descriptions of four novel species.</title>
        <authorList>
            <person name="Wang Y."/>
            <person name="Berthold D.E."/>
            <person name="Hu J."/>
            <person name="Lefler F.W."/>
            <person name="Laughinghouse H.D. IV."/>
        </authorList>
    </citation>
    <scope>NUCLEOTIDE SEQUENCE [LARGE SCALE GENOMIC DNA]</scope>
    <source>
        <strain evidence="1 2">BLCC-M91</strain>
    </source>
</reference>
<protein>
    <submittedName>
        <fullName evidence="1">Uncharacterized protein</fullName>
    </submittedName>
</protein>
<dbReference type="Proteomes" id="UP001231370">
    <property type="component" value="Unassembled WGS sequence"/>
</dbReference>
<comment type="caution">
    <text evidence="1">The sequence shown here is derived from an EMBL/GenBank/DDBJ whole genome shotgun (WGS) entry which is preliminary data.</text>
</comment>
<proteinExistence type="predicted"/>
<keyword evidence="2" id="KW-1185">Reference proteome</keyword>
<evidence type="ECO:0000313" key="2">
    <source>
        <dbReference type="Proteomes" id="UP001231370"/>
    </source>
</evidence>
<organism evidence="1 2">
    <name type="scientific">Roseofilum halophilum BLCC-M91</name>
    <dbReference type="NCBI Taxonomy" id="3022259"/>
    <lineage>
        <taxon>Bacteria</taxon>
        <taxon>Bacillati</taxon>
        <taxon>Cyanobacteriota</taxon>
        <taxon>Cyanophyceae</taxon>
        <taxon>Desertifilales</taxon>
        <taxon>Desertifilaceae</taxon>
        <taxon>Roseofilum</taxon>
        <taxon>Roseofilum halophilum</taxon>
    </lineage>
</organism>
<accession>A0ABT7BIN6</accession>
<gene>
    <name evidence="1" type="ORF">PJF56_05730</name>
</gene>
<sequence>MGKPFFTLCVPILQAFHGTTLSRNISITVPHNIEKRCKGLSEQEKGQTLQGLAHPP</sequence>
<dbReference type="RefSeq" id="WP_283761675.1">
    <property type="nucleotide sequence ID" value="NZ_JAQPOK010000041.1"/>
</dbReference>
<name>A0ABT7BIN6_9CYAN</name>
<evidence type="ECO:0000313" key="1">
    <source>
        <dbReference type="EMBL" id="MDJ1178356.1"/>
    </source>
</evidence>
<dbReference type="EMBL" id="JAQPOK010000041">
    <property type="protein sequence ID" value="MDJ1178356.1"/>
    <property type="molecule type" value="Genomic_DNA"/>
</dbReference>